<evidence type="ECO:0000313" key="2">
    <source>
        <dbReference type="EMBL" id="EFN80825.1"/>
    </source>
</evidence>
<feature type="compositionally biased region" description="Polar residues" evidence="1">
    <location>
        <begin position="590"/>
        <end position="607"/>
    </location>
</feature>
<evidence type="ECO:0000256" key="1">
    <source>
        <dbReference type="SAM" id="MobiDB-lite"/>
    </source>
</evidence>
<feature type="compositionally biased region" description="Polar residues" evidence="1">
    <location>
        <begin position="210"/>
        <end position="219"/>
    </location>
</feature>
<feature type="region of interest" description="Disordered" evidence="1">
    <location>
        <begin position="89"/>
        <end position="113"/>
    </location>
</feature>
<dbReference type="AlphaFoldDB" id="E2BTS6"/>
<feature type="region of interest" description="Disordered" evidence="1">
    <location>
        <begin position="523"/>
        <end position="555"/>
    </location>
</feature>
<name>E2BTS6_HARSA</name>
<dbReference type="STRING" id="610380.E2BTS6"/>
<feature type="region of interest" description="Disordered" evidence="1">
    <location>
        <begin position="587"/>
        <end position="607"/>
    </location>
</feature>
<reference evidence="2 3" key="1">
    <citation type="journal article" date="2010" name="Science">
        <title>Genomic comparison of the ants Camponotus floridanus and Harpegnathos saltator.</title>
        <authorList>
            <person name="Bonasio R."/>
            <person name="Zhang G."/>
            <person name="Ye C."/>
            <person name="Mutti N.S."/>
            <person name="Fang X."/>
            <person name="Qin N."/>
            <person name="Donahue G."/>
            <person name="Yang P."/>
            <person name="Li Q."/>
            <person name="Li C."/>
            <person name="Zhang P."/>
            <person name="Huang Z."/>
            <person name="Berger S.L."/>
            <person name="Reinberg D."/>
            <person name="Wang J."/>
            <person name="Liebig J."/>
        </authorList>
    </citation>
    <scope>NUCLEOTIDE SEQUENCE [LARGE SCALE GENOMIC DNA]</scope>
    <source>
        <strain evidence="2 3">R22 G/1</strain>
    </source>
</reference>
<dbReference type="OrthoDB" id="751084at2759"/>
<accession>E2BTS6</accession>
<proteinExistence type="predicted"/>
<protein>
    <submittedName>
        <fullName evidence="2">Protein FAM21C</fullName>
    </submittedName>
</protein>
<sequence length="607" mass="66034">MSDSIDKSWDHAWTTEEMRKKRREWSLAGDVGLLKHLQQFSENLISKANKTQSALDTLTTQLKETGILVDNVTNTSLALANTQFIESRVQEDDTEMKDSTEEKQESQDSAPESLLASISESVKQGLNIMDEKYKMMDVACSDSEEDDDGAVVVSVMVGPNDPYQDRPLPYVIGSDKWMASSKIGLESSSSESEQPDEEREESESDKEEVTNVQKVFNSRHNPEINIARLSSSSSDSDNYNGPSSNISYMNNSKVDTLSQNNINSASESVTPNTVSKTSNEAAPNFAEELAKRLGTVRQAQKPVIVDEANESSINRFKDDLFASERDDDVFNDGSDNLFSNKKDLFDEQVSANLWRDRPIKSYKSNIIPASIDVPPPISIVSTKPKSAIDDLFADADSEEDSDDIFSSKNTVKKRAVKEPSVGGNRAYQTNTGDIPKKFLDVIAPGSAGGNIATSTPESHVNVTNLFSDEENDDDLFGAPRKQPQTSMSAANASAGATQNSTKKKPIGGVSSILRHVAASDIEGKLSSRMMRRQSSDSSDSDVPGNCDNARSTEPVSAERAVLNDNITADRSLAVAAESISAIIENSNSSGVSMQPPSIDNTTESGLW</sequence>
<gene>
    <name evidence="2" type="ORF">EAI_11852</name>
</gene>
<evidence type="ECO:0000313" key="3">
    <source>
        <dbReference type="Proteomes" id="UP000008237"/>
    </source>
</evidence>
<feature type="region of interest" description="Disordered" evidence="1">
    <location>
        <begin position="182"/>
        <end position="247"/>
    </location>
</feature>
<feature type="compositionally biased region" description="Basic and acidic residues" evidence="1">
    <location>
        <begin position="89"/>
        <end position="106"/>
    </location>
</feature>
<keyword evidence="3" id="KW-1185">Reference proteome</keyword>
<organism evidence="3">
    <name type="scientific">Harpegnathos saltator</name>
    <name type="common">Jerdon's jumping ant</name>
    <dbReference type="NCBI Taxonomy" id="610380"/>
    <lineage>
        <taxon>Eukaryota</taxon>
        <taxon>Metazoa</taxon>
        <taxon>Ecdysozoa</taxon>
        <taxon>Arthropoda</taxon>
        <taxon>Hexapoda</taxon>
        <taxon>Insecta</taxon>
        <taxon>Pterygota</taxon>
        <taxon>Neoptera</taxon>
        <taxon>Endopterygota</taxon>
        <taxon>Hymenoptera</taxon>
        <taxon>Apocrita</taxon>
        <taxon>Aculeata</taxon>
        <taxon>Formicoidea</taxon>
        <taxon>Formicidae</taxon>
        <taxon>Ponerinae</taxon>
        <taxon>Ponerini</taxon>
        <taxon>Harpegnathos</taxon>
    </lineage>
</organism>
<feature type="region of interest" description="Disordered" evidence="1">
    <location>
        <begin position="469"/>
        <end position="509"/>
    </location>
</feature>
<feature type="compositionally biased region" description="Acidic residues" evidence="1">
    <location>
        <begin position="193"/>
        <end position="206"/>
    </location>
</feature>
<feature type="compositionally biased region" description="Low complexity" evidence="1">
    <location>
        <begin position="230"/>
        <end position="245"/>
    </location>
</feature>
<dbReference type="InParanoid" id="E2BTS6"/>
<dbReference type="EMBL" id="GL450531">
    <property type="protein sequence ID" value="EFN80825.1"/>
    <property type="molecule type" value="Genomic_DNA"/>
</dbReference>
<feature type="compositionally biased region" description="Polar residues" evidence="1">
    <location>
        <begin position="482"/>
        <end position="500"/>
    </location>
</feature>
<dbReference type="Proteomes" id="UP000008237">
    <property type="component" value="Unassembled WGS sequence"/>
</dbReference>
<dbReference type="OMA" id="FESHEYE"/>